<sequence>MATLAELSKSLPHTFATVQYMKNDEKYKTEKPYYIGYTVPLADESQRSNHEYDSCQIRLHDVRAVKDQLGVKRNAFEMLTIPPSLMDQYFFDDDNKLSHASGAVETLKSIYSTDLVFCQTIPMAHKNKLPSIPPAFSMKSRPKQRERGVKAIFWIRSEDKAEADRSFTEISGILGLSGATTSIGHDQKRLLVLQWLQKTATPWLLIFDNLESQKPFPDHASLLSELLATSACTIPLEVPSFSRKEGANLILKELDKTDVSPADQELALKISDHLGGHALAIDVMARYMLTRKKSLSKFLAEYKANPRSIQKKRAITNIYYEHPLDGAWALAFGQLEPTVSKLFGIISMVGPDRLPVNLLADWLTSHTDEDEECNDLDDYIFELKDRSLVGTSDDQQMIFVHRLLQLEFRARMGQQECFQRWKEVVIILFQAFPTQNKGATLMNQWKVCEKLIEHVEISRWRYREMRNKGVMDCVIEFASLACNASRLLNVITAAMWERGLQKGTLVDAQRVVELRRRLLPANDPDIAIALSNNALLQVSTGDKLNDAVQMLEEALKIDGLCAEEDRRKAKEELTVGIKHVEEEFGKNARYFTIIYRMMADVKMKEGRLQAAYEHLENALHEAQTDNATNPWVSTALYRMGGVRLKQQKFDEAIDLLRRAEFITRS</sequence>
<proteinExistence type="predicted"/>
<evidence type="ECO:0000313" key="3">
    <source>
        <dbReference type="Proteomes" id="UP000799770"/>
    </source>
</evidence>
<dbReference type="Pfam" id="PF13424">
    <property type="entry name" value="TPR_12"/>
    <property type="match status" value="1"/>
</dbReference>
<accession>A0A6A5ZC55</accession>
<dbReference type="InterPro" id="IPR011990">
    <property type="entry name" value="TPR-like_helical_dom_sf"/>
</dbReference>
<dbReference type="SUPFAM" id="SSF48452">
    <property type="entry name" value="TPR-like"/>
    <property type="match status" value="1"/>
</dbReference>
<evidence type="ECO:0000259" key="1">
    <source>
        <dbReference type="Pfam" id="PF25000"/>
    </source>
</evidence>
<evidence type="ECO:0000313" key="2">
    <source>
        <dbReference type="EMBL" id="KAF2117052.1"/>
    </source>
</evidence>
<dbReference type="OrthoDB" id="6161812at2759"/>
<dbReference type="InterPro" id="IPR027417">
    <property type="entry name" value="P-loop_NTPase"/>
</dbReference>
<dbReference type="Proteomes" id="UP000799770">
    <property type="component" value="Unassembled WGS sequence"/>
</dbReference>
<feature type="domain" description="DUF7779" evidence="1">
    <location>
        <begin position="331"/>
        <end position="416"/>
    </location>
</feature>
<dbReference type="SUPFAM" id="SSF52540">
    <property type="entry name" value="P-loop containing nucleoside triphosphate hydrolases"/>
    <property type="match status" value="1"/>
</dbReference>
<keyword evidence="3" id="KW-1185">Reference proteome</keyword>
<dbReference type="EMBL" id="ML977319">
    <property type="protein sequence ID" value="KAF2117052.1"/>
    <property type="molecule type" value="Genomic_DNA"/>
</dbReference>
<reference evidence="2" key="1">
    <citation type="journal article" date="2020" name="Stud. Mycol.">
        <title>101 Dothideomycetes genomes: a test case for predicting lifestyles and emergence of pathogens.</title>
        <authorList>
            <person name="Haridas S."/>
            <person name="Albert R."/>
            <person name="Binder M."/>
            <person name="Bloem J."/>
            <person name="Labutti K."/>
            <person name="Salamov A."/>
            <person name="Andreopoulos B."/>
            <person name="Baker S."/>
            <person name="Barry K."/>
            <person name="Bills G."/>
            <person name="Bluhm B."/>
            <person name="Cannon C."/>
            <person name="Castanera R."/>
            <person name="Culley D."/>
            <person name="Daum C."/>
            <person name="Ezra D."/>
            <person name="Gonzalez J."/>
            <person name="Henrissat B."/>
            <person name="Kuo A."/>
            <person name="Liang C."/>
            <person name="Lipzen A."/>
            <person name="Lutzoni F."/>
            <person name="Magnuson J."/>
            <person name="Mondo S."/>
            <person name="Nolan M."/>
            <person name="Ohm R."/>
            <person name="Pangilinan J."/>
            <person name="Park H.-J."/>
            <person name="Ramirez L."/>
            <person name="Alfaro M."/>
            <person name="Sun H."/>
            <person name="Tritt A."/>
            <person name="Yoshinaga Y."/>
            <person name="Zwiers L.-H."/>
            <person name="Turgeon B."/>
            <person name="Goodwin S."/>
            <person name="Spatafora J."/>
            <person name="Crous P."/>
            <person name="Grigoriev I."/>
        </authorList>
    </citation>
    <scope>NUCLEOTIDE SEQUENCE</scope>
    <source>
        <strain evidence="2">CBS 627.86</strain>
    </source>
</reference>
<name>A0A6A5ZC55_9PLEO</name>
<dbReference type="Gene3D" id="1.25.40.10">
    <property type="entry name" value="Tetratricopeptide repeat domain"/>
    <property type="match status" value="1"/>
</dbReference>
<protein>
    <recommendedName>
        <fullName evidence="1">DUF7779 domain-containing protein</fullName>
    </recommendedName>
</protein>
<dbReference type="AlphaFoldDB" id="A0A6A5ZC55"/>
<organism evidence="2 3">
    <name type="scientific">Lophiotrema nucula</name>
    <dbReference type="NCBI Taxonomy" id="690887"/>
    <lineage>
        <taxon>Eukaryota</taxon>
        <taxon>Fungi</taxon>
        <taxon>Dikarya</taxon>
        <taxon>Ascomycota</taxon>
        <taxon>Pezizomycotina</taxon>
        <taxon>Dothideomycetes</taxon>
        <taxon>Pleosporomycetidae</taxon>
        <taxon>Pleosporales</taxon>
        <taxon>Lophiotremataceae</taxon>
        <taxon>Lophiotrema</taxon>
    </lineage>
</organism>
<dbReference type="Pfam" id="PF25000">
    <property type="entry name" value="DUF7779"/>
    <property type="match status" value="1"/>
</dbReference>
<dbReference type="InterPro" id="IPR056681">
    <property type="entry name" value="DUF7779"/>
</dbReference>
<gene>
    <name evidence="2" type="ORF">BDV96DRAFT_644487</name>
</gene>